<feature type="region of interest" description="Disordered" evidence="2">
    <location>
        <begin position="263"/>
        <end position="284"/>
    </location>
</feature>
<sequence length="284" mass="30810">MNYKKLLWRMTIALSVVLAASGNAQQSHQTRQTSKAAAKAPTYQAGLEPRAIDILKAASARLAAARTMSFTAVVSYESPSRLGPPLVYSTQSEVTMQRPDRLRIITLGDGPRSEFYYDGKTMTAFAPAEKLVAVADAPPTIDAALQLAYDSGAIYFPFTDVIVADPYKDIADGLTNAFYIGQSVVVGGTTTDMVAYVTGDVFVQIWIGTQDKLPRRIYAVYLNDRTRLRHVLELSNWDVDVTIPANAFDSADAAGAARIAFARPDATDAPGMKPPPKTRPSRTQ</sequence>
<evidence type="ECO:0000313" key="5">
    <source>
        <dbReference type="Proteomes" id="UP001629288"/>
    </source>
</evidence>
<dbReference type="InterPro" id="IPR019207">
    <property type="entry name" value="DUF2092"/>
</dbReference>
<evidence type="ECO:0000256" key="1">
    <source>
        <dbReference type="ARBA" id="ARBA00022729"/>
    </source>
</evidence>
<evidence type="ECO:0000256" key="2">
    <source>
        <dbReference type="SAM" id="MobiDB-lite"/>
    </source>
</evidence>
<dbReference type="SUPFAM" id="SSF89392">
    <property type="entry name" value="Prokaryotic lipoproteins and lipoprotein localization factors"/>
    <property type="match status" value="1"/>
</dbReference>
<dbReference type="Gene3D" id="2.50.20.10">
    <property type="entry name" value="Lipoprotein localisation LolA/LolB/LppX"/>
    <property type="match status" value="1"/>
</dbReference>
<comment type="caution">
    <text evidence="4">The sequence shown here is derived from an EMBL/GenBank/DDBJ whole genome shotgun (WGS) entry which is preliminary data.</text>
</comment>
<dbReference type="Pfam" id="PF09865">
    <property type="entry name" value="DUF2092"/>
    <property type="match status" value="1"/>
</dbReference>
<dbReference type="RefSeq" id="WP_408131699.1">
    <property type="nucleotide sequence ID" value="NZ_JAQQDH010000020.1"/>
</dbReference>
<evidence type="ECO:0000256" key="3">
    <source>
        <dbReference type="SAM" id="SignalP"/>
    </source>
</evidence>
<evidence type="ECO:0000313" key="4">
    <source>
        <dbReference type="EMBL" id="MFM0448411.1"/>
    </source>
</evidence>
<feature type="chain" id="PRO_5045381330" evidence="3">
    <location>
        <begin position="25"/>
        <end position="284"/>
    </location>
</feature>
<dbReference type="EMBL" id="JAQQDH010000020">
    <property type="protein sequence ID" value="MFM0448411.1"/>
    <property type="molecule type" value="Genomic_DNA"/>
</dbReference>
<name>A0ABW9CA07_9BURK</name>
<reference evidence="4 5" key="1">
    <citation type="journal article" date="2024" name="Chem. Sci.">
        <title>Discovery of megapolipeptins by genome mining of a Burkholderiales bacteria collection.</title>
        <authorList>
            <person name="Paulo B.S."/>
            <person name="Recchia M.J.J."/>
            <person name="Lee S."/>
            <person name="Fergusson C.H."/>
            <person name="Romanowski S.B."/>
            <person name="Hernandez A."/>
            <person name="Krull N."/>
            <person name="Liu D.Y."/>
            <person name="Cavanagh H."/>
            <person name="Bos A."/>
            <person name="Gray C.A."/>
            <person name="Murphy B.T."/>
            <person name="Linington R.G."/>
            <person name="Eustaquio A.S."/>
        </authorList>
    </citation>
    <scope>NUCLEOTIDE SEQUENCE [LARGE SCALE GENOMIC DNA]</scope>
    <source>
        <strain evidence="4 5">RL17-379-BIB-C</strain>
    </source>
</reference>
<accession>A0ABW9CA07</accession>
<proteinExistence type="predicted"/>
<keyword evidence="5" id="KW-1185">Reference proteome</keyword>
<dbReference type="InterPro" id="IPR029046">
    <property type="entry name" value="LolA/LolB/LppX"/>
</dbReference>
<gene>
    <name evidence="4" type="ORF">PQR00_32980</name>
</gene>
<organism evidence="4 5">
    <name type="scientific">Paraburkholderia strydomiana</name>
    <dbReference type="NCBI Taxonomy" id="1245417"/>
    <lineage>
        <taxon>Bacteria</taxon>
        <taxon>Pseudomonadati</taxon>
        <taxon>Pseudomonadota</taxon>
        <taxon>Betaproteobacteria</taxon>
        <taxon>Burkholderiales</taxon>
        <taxon>Burkholderiaceae</taxon>
        <taxon>Paraburkholderia</taxon>
    </lineage>
</organism>
<keyword evidence="1 3" id="KW-0732">Signal</keyword>
<dbReference type="Proteomes" id="UP001629288">
    <property type="component" value="Unassembled WGS sequence"/>
</dbReference>
<feature type="signal peptide" evidence="3">
    <location>
        <begin position="1"/>
        <end position="24"/>
    </location>
</feature>
<protein>
    <submittedName>
        <fullName evidence="4">DUF2092 domain-containing protein</fullName>
    </submittedName>
</protein>